<evidence type="ECO:0000256" key="10">
    <source>
        <dbReference type="ARBA" id="ARBA00023077"/>
    </source>
</evidence>
<evidence type="ECO:0000256" key="6">
    <source>
        <dbReference type="ARBA" id="ARBA00022692"/>
    </source>
</evidence>
<dbReference type="Pfam" id="PF00593">
    <property type="entry name" value="TonB_dep_Rec_b-barrel"/>
    <property type="match status" value="1"/>
</dbReference>
<keyword evidence="10 16" id="KW-0798">TonB box</keyword>
<dbReference type="PANTHER" id="PTHR32552">
    <property type="entry name" value="FERRICHROME IRON RECEPTOR-RELATED"/>
    <property type="match status" value="1"/>
</dbReference>
<gene>
    <name evidence="18" type="ORF">CAL22_16455</name>
</gene>
<dbReference type="Gene3D" id="2.40.170.20">
    <property type="entry name" value="TonB-dependent receptor, beta-barrel domain"/>
    <property type="match status" value="1"/>
</dbReference>
<comment type="similarity">
    <text evidence="2 14 16">Belongs to the TonB-dependent receptor family.</text>
</comment>
<keyword evidence="6 14" id="KW-0812">Transmembrane</keyword>
<keyword evidence="19" id="KW-1185">Reference proteome</keyword>
<dbReference type="NCBIfam" id="TIGR01783">
    <property type="entry name" value="TonB-siderophor"/>
    <property type="match status" value="1"/>
</dbReference>
<evidence type="ECO:0000313" key="18">
    <source>
        <dbReference type="EMBL" id="OZI71418.1"/>
    </source>
</evidence>
<evidence type="ECO:0000256" key="2">
    <source>
        <dbReference type="ARBA" id="ARBA00009810"/>
    </source>
</evidence>
<keyword evidence="3 14" id="KW-0813">Transport</keyword>
<dbReference type="GO" id="GO:0038023">
    <property type="term" value="F:signaling receptor activity"/>
    <property type="evidence" value="ECO:0007669"/>
    <property type="project" value="InterPro"/>
</dbReference>
<evidence type="ECO:0000256" key="16">
    <source>
        <dbReference type="RuleBase" id="RU003357"/>
    </source>
</evidence>
<reference evidence="19" key="1">
    <citation type="submission" date="2017-05" db="EMBL/GenBank/DDBJ databases">
        <title>Complete and WGS of Bordetella genogroups.</title>
        <authorList>
            <person name="Spilker T."/>
            <person name="Lipuma J."/>
        </authorList>
    </citation>
    <scope>NUCLEOTIDE SEQUENCE [LARGE SCALE GENOMIC DNA]</scope>
    <source>
        <strain evidence="19">AU6712</strain>
    </source>
</reference>
<evidence type="ECO:0000256" key="5">
    <source>
        <dbReference type="ARBA" id="ARBA00022496"/>
    </source>
</evidence>
<evidence type="ECO:0000256" key="7">
    <source>
        <dbReference type="ARBA" id="ARBA00022729"/>
    </source>
</evidence>
<dbReference type="PANTHER" id="PTHR32552:SF82">
    <property type="entry name" value="FCUA PROTEIN"/>
    <property type="match status" value="1"/>
</dbReference>
<dbReference type="PROSITE" id="PS52016">
    <property type="entry name" value="TONB_DEPENDENT_REC_3"/>
    <property type="match status" value="1"/>
</dbReference>
<proteinExistence type="inferred from homology"/>
<dbReference type="GO" id="GO:0015344">
    <property type="term" value="F:siderophore uptake transmembrane transporter activity"/>
    <property type="evidence" value="ECO:0007669"/>
    <property type="project" value="TreeGrafter"/>
</dbReference>
<evidence type="ECO:0000313" key="19">
    <source>
        <dbReference type="Proteomes" id="UP000216429"/>
    </source>
</evidence>
<dbReference type="InterPro" id="IPR010917">
    <property type="entry name" value="TonB_rcpt_CS"/>
</dbReference>
<dbReference type="InterPro" id="IPR039426">
    <property type="entry name" value="TonB-dep_rcpt-like"/>
</dbReference>
<dbReference type="PROSITE" id="PS01156">
    <property type="entry name" value="TONB_DEPENDENT_REC_2"/>
    <property type="match status" value="1"/>
</dbReference>
<evidence type="ECO:0000256" key="11">
    <source>
        <dbReference type="ARBA" id="ARBA00023136"/>
    </source>
</evidence>
<dbReference type="AlphaFoldDB" id="A0A261VB82"/>
<evidence type="ECO:0000256" key="14">
    <source>
        <dbReference type="PROSITE-ProRule" id="PRU01360"/>
    </source>
</evidence>
<sequence>MFLNVHVKRTAPMSRLRSASAVHAPLDRRRVSPPSALRPMACAILCALAATSATFAWAPPAAAQAAGSADAPVRHFDIAANSLTAVLNQFGEQAGIFLTGSAELTQGKTSAGLRGAYRVQEGLAEILRGTGLDAFRRPDGSYGLNPSAAGTGGVTTLAPVAVQGGSTAVSAPLPPAYAGGQVARGGRLGVLGNKDFMETPFNTTSFTQKAIEDAQARSLADIVASADPSVRTGSGSSTIGDGFSIRGFSFESAEVAFNGVLGMAPMWRVMPESLERIEVLKGPNAFLNGATQSGSVGGAINIMPKRAGDKPNASVTADYASDSLGGGHVDLGRRFGQAHEFGIRVNGTYRNGDRARDNIDEESHHVAVGLDYTGERLRLEFDAINQRQVVHGAQWSQPALAASITEVPSVPSAKSNWSQPWERADVEDKIVTGKAEYDITDNLTVYAAAGHNKSDQYYVTSRATIEDLSGTLTQLFRTHATPYDTKTTNAGLRGRFTTGPVSHEWNFSHTYLRNEVGNKIGTVVPGSLTSNLYDPVTAPDPTAINMPDDIPTTSERRLSSFAVSDTLGFMQDRALLTLGLRRQRVQNRSFDGTTGAETANYDQFAVTPMAGALFKINPTVSVYANYIEGLSPGSAAPATAANAGEVFAPFKSRQVEAGVKFDLQSVAITTSVFQIRRASGGLDPVSLIYGINGQQRNRGIEVNVFGEPWRGLRVLGGVAYIDPKLTRAVNAAEEGNTAPNQPKARLNLFVEKDIDALPGLALNAGMVYSSSQYLNATNTYKIPSWTRFDVGARYRMRVAEHNLTLRATVRNVFDRDYWQQGLYVGDPRTILVSATLDF</sequence>
<evidence type="ECO:0000256" key="13">
    <source>
        <dbReference type="ARBA" id="ARBA00023237"/>
    </source>
</evidence>
<feature type="short sequence motif" description="TonB C-terminal box" evidence="15">
    <location>
        <begin position="821"/>
        <end position="838"/>
    </location>
</feature>
<comment type="caution">
    <text evidence="18">The sequence shown here is derived from an EMBL/GenBank/DDBJ whole genome shotgun (WGS) entry which is preliminary data.</text>
</comment>
<evidence type="ECO:0000259" key="17">
    <source>
        <dbReference type="SMART" id="SM00965"/>
    </source>
</evidence>
<dbReference type="InterPro" id="IPR000531">
    <property type="entry name" value="Beta-barrel_TonB"/>
</dbReference>
<dbReference type="Gene3D" id="3.55.50.30">
    <property type="match status" value="1"/>
</dbReference>
<evidence type="ECO:0000256" key="4">
    <source>
        <dbReference type="ARBA" id="ARBA00022452"/>
    </source>
</evidence>
<dbReference type="Gene3D" id="2.170.130.10">
    <property type="entry name" value="TonB-dependent receptor, plug domain"/>
    <property type="match status" value="1"/>
</dbReference>
<dbReference type="Proteomes" id="UP000216429">
    <property type="component" value="Unassembled WGS sequence"/>
</dbReference>
<dbReference type="InterPro" id="IPR036942">
    <property type="entry name" value="Beta-barrel_TonB_sf"/>
</dbReference>
<dbReference type="GO" id="GO:0009279">
    <property type="term" value="C:cell outer membrane"/>
    <property type="evidence" value="ECO:0007669"/>
    <property type="project" value="UniProtKB-SubCell"/>
</dbReference>
<dbReference type="CDD" id="cd01347">
    <property type="entry name" value="ligand_gated_channel"/>
    <property type="match status" value="1"/>
</dbReference>
<protein>
    <recommendedName>
        <fullName evidence="17">Secretin/TonB short N-terminal domain-containing protein</fullName>
    </recommendedName>
</protein>
<keyword evidence="12" id="KW-0675">Receptor</keyword>
<keyword evidence="11 14" id="KW-0472">Membrane</keyword>
<dbReference type="InterPro" id="IPR037066">
    <property type="entry name" value="Plug_dom_sf"/>
</dbReference>
<keyword evidence="13 14" id="KW-0998">Cell outer membrane</keyword>
<keyword evidence="8" id="KW-0408">Iron</keyword>
<keyword evidence="9" id="KW-0406">Ion transport</keyword>
<dbReference type="SUPFAM" id="SSF56935">
    <property type="entry name" value="Porins"/>
    <property type="match status" value="1"/>
</dbReference>
<dbReference type="SMART" id="SM00965">
    <property type="entry name" value="STN"/>
    <property type="match status" value="1"/>
</dbReference>
<dbReference type="InterPro" id="IPR012910">
    <property type="entry name" value="Plug_dom"/>
</dbReference>
<feature type="domain" description="Secretin/TonB short N-terminal" evidence="17">
    <location>
        <begin position="96"/>
        <end position="147"/>
    </location>
</feature>
<dbReference type="InterPro" id="IPR011662">
    <property type="entry name" value="Secretin/TonB_short_N"/>
</dbReference>
<evidence type="ECO:0000256" key="3">
    <source>
        <dbReference type="ARBA" id="ARBA00022448"/>
    </source>
</evidence>
<name>A0A261VB82_9BORD</name>
<dbReference type="OrthoDB" id="5346107at2"/>
<dbReference type="Pfam" id="PF07715">
    <property type="entry name" value="Plug"/>
    <property type="match status" value="1"/>
</dbReference>
<organism evidence="18 19">
    <name type="scientific">Bordetella genomosp. 12</name>
    <dbReference type="NCBI Taxonomy" id="463035"/>
    <lineage>
        <taxon>Bacteria</taxon>
        <taxon>Pseudomonadati</taxon>
        <taxon>Pseudomonadota</taxon>
        <taxon>Betaproteobacteria</taxon>
        <taxon>Burkholderiales</taxon>
        <taxon>Alcaligenaceae</taxon>
        <taxon>Bordetella</taxon>
    </lineage>
</organism>
<evidence type="ECO:0000256" key="8">
    <source>
        <dbReference type="ARBA" id="ARBA00023004"/>
    </source>
</evidence>
<keyword evidence="5" id="KW-0410">Iron transport</keyword>
<evidence type="ECO:0000256" key="12">
    <source>
        <dbReference type="ARBA" id="ARBA00023170"/>
    </source>
</evidence>
<accession>A0A261VB82</accession>
<dbReference type="InterPro" id="IPR010105">
    <property type="entry name" value="TonB_sidphr_rcpt"/>
</dbReference>
<evidence type="ECO:0000256" key="9">
    <source>
        <dbReference type="ARBA" id="ARBA00023065"/>
    </source>
</evidence>
<keyword evidence="7" id="KW-0732">Signal</keyword>
<evidence type="ECO:0000256" key="1">
    <source>
        <dbReference type="ARBA" id="ARBA00004571"/>
    </source>
</evidence>
<dbReference type="EMBL" id="NEVU01000003">
    <property type="protein sequence ID" value="OZI71418.1"/>
    <property type="molecule type" value="Genomic_DNA"/>
</dbReference>
<evidence type="ECO:0000256" key="15">
    <source>
        <dbReference type="PROSITE-ProRule" id="PRU10144"/>
    </source>
</evidence>
<keyword evidence="4 14" id="KW-1134">Transmembrane beta strand</keyword>
<comment type="subcellular location">
    <subcellularLocation>
        <location evidence="1 14">Cell outer membrane</location>
        <topology evidence="1 14">Multi-pass membrane protein</topology>
    </subcellularLocation>
</comment>
<dbReference type="GO" id="GO:0015891">
    <property type="term" value="P:siderophore transport"/>
    <property type="evidence" value="ECO:0007669"/>
    <property type="project" value="InterPro"/>
</dbReference>